<dbReference type="InterPro" id="IPR017853">
    <property type="entry name" value="GH"/>
</dbReference>
<sequence length="145" mass="16003">MQNIDKALSEAGVSIPVSTTTYMGAFVDTYPLSRGRFSDDYLNFLKPVIGFLVSKLYPLLVNIYTYFGYKNGDVSLEFSLFKPSSNEFNDPNNQLHYQNLFDSNLDSVYAALEKSGGGSLDVVVSESGWHAGRARGKRGECGGLY</sequence>
<protein>
    <recommendedName>
        <fullName evidence="3">glucan endo-1,3-beta-D-glucosidase</fullName>
        <ecNumber evidence="3">3.2.1.39</ecNumber>
    </recommendedName>
</protein>
<dbReference type="EC" id="3.2.1.39" evidence="3"/>
<dbReference type="Gene3D" id="3.20.20.80">
    <property type="entry name" value="Glycosidases"/>
    <property type="match status" value="1"/>
</dbReference>
<proteinExistence type="inferred from homology"/>
<evidence type="ECO:0000256" key="2">
    <source>
        <dbReference type="ARBA" id="ARBA00008773"/>
    </source>
</evidence>
<organism evidence="7">
    <name type="scientific">Brassica napus</name>
    <name type="common">Rape</name>
    <dbReference type="NCBI Taxonomy" id="3708"/>
    <lineage>
        <taxon>Eukaryota</taxon>
        <taxon>Viridiplantae</taxon>
        <taxon>Streptophyta</taxon>
        <taxon>Embryophyta</taxon>
        <taxon>Tracheophyta</taxon>
        <taxon>Spermatophyta</taxon>
        <taxon>Magnoliopsida</taxon>
        <taxon>eudicotyledons</taxon>
        <taxon>Gunneridae</taxon>
        <taxon>Pentapetalae</taxon>
        <taxon>rosids</taxon>
        <taxon>malvids</taxon>
        <taxon>Brassicales</taxon>
        <taxon>Brassicaceae</taxon>
        <taxon>Brassiceae</taxon>
        <taxon>Brassica</taxon>
    </lineage>
</organism>
<evidence type="ECO:0000256" key="5">
    <source>
        <dbReference type="ARBA" id="ARBA00023295"/>
    </source>
</evidence>
<dbReference type="GO" id="GO:0042973">
    <property type="term" value="F:glucan endo-1,3-beta-D-glucosidase activity"/>
    <property type="evidence" value="ECO:0007669"/>
    <property type="project" value="UniProtKB-EC"/>
</dbReference>
<keyword evidence="5" id="KW-0326">Glycosidase</keyword>
<dbReference type="InterPro" id="IPR044965">
    <property type="entry name" value="Glyco_hydro_17_plant"/>
</dbReference>
<dbReference type="AlphaFoldDB" id="A0A817ATB8"/>
<evidence type="ECO:0000256" key="3">
    <source>
        <dbReference type="ARBA" id="ARBA00012780"/>
    </source>
</evidence>
<comment type="similarity">
    <text evidence="2 6">Belongs to the glycosyl hydrolase 17 family.</text>
</comment>
<evidence type="ECO:0000256" key="4">
    <source>
        <dbReference type="ARBA" id="ARBA00022801"/>
    </source>
</evidence>
<dbReference type="PANTHER" id="PTHR32227">
    <property type="entry name" value="GLUCAN ENDO-1,3-BETA-GLUCOSIDASE BG1-RELATED-RELATED"/>
    <property type="match status" value="1"/>
</dbReference>
<dbReference type="EMBL" id="HG994358">
    <property type="protein sequence ID" value="CAF2266368.1"/>
    <property type="molecule type" value="Genomic_DNA"/>
</dbReference>
<dbReference type="GO" id="GO:0005975">
    <property type="term" value="P:carbohydrate metabolic process"/>
    <property type="evidence" value="ECO:0007669"/>
    <property type="project" value="InterPro"/>
</dbReference>
<dbReference type="InterPro" id="IPR000490">
    <property type="entry name" value="Glyco_hydro_17"/>
</dbReference>
<reference evidence="7" key="1">
    <citation type="submission" date="2021-01" db="EMBL/GenBank/DDBJ databases">
        <authorList>
            <consortium name="Genoscope - CEA"/>
            <person name="William W."/>
        </authorList>
    </citation>
    <scope>NUCLEOTIDE SEQUENCE</scope>
</reference>
<dbReference type="Pfam" id="PF00332">
    <property type="entry name" value="Glyco_hydro_17"/>
    <property type="match status" value="1"/>
</dbReference>
<evidence type="ECO:0000256" key="6">
    <source>
        <dbReference type="RuleBase" id="RU004335"/>
    </source>
</evidence>
<name>A0A817ATB8_BRANA</name>
<evidence type="ECO:0000256" key="1">
    <source>
        <dbReference type="ARBA" id="ARBA00000382"/>
    </source>
</evidence>
<accession>A0A817ATB8</accession>
<dbReference type="Proteomes" id="UP001295469">
    <property type="component" value="Chromosome A04"/>
</dbReference>
<gene>
    <name evidence="7" type="ORF">DARMORV10_A04P03870.1</name>
</gene>
<evidence type="ECO:0000313" key="7">
    <source>
        <dbReference type="EMBL" id="CAF2266368.1"/>
    </source>
</evidence>
<keyword evidence="4" id="KW-0378">Hydrolase</keyword>
<comment type="catalytic activity">
    <reaction evidence="1">
        <text>Hydrolysis of (1-&gt;3)-beta-D-glucosidic linkages in (1-&gt;3)-beta-D-glucans.</text>
        <dbReference type="EC" id="3.2.1.39"/>
    </reaction>
</comment>
<dbReference type="SUPFAM" id="SSF51445">
    <property type="entry name" value="(Trans)glycosidases"/>
    <property type="match status" value="1"/>
</dbReference>